<dbReference type="Pfam" id="PF00149">
    <property type="entry name" value="Metallophos"/>
    <property type="match status" value="1"/>
</dbReference>
<dbReference type="RefSeq" id="WP_040096024.1">
    <property type="nucleotide sequence ID" value="NZ_JWJD01000001.1"/>
</dbReference>
<accession>A0A0C2HSA3</accession>
<comment type="subcellular location">
    <subcellularLocation>
        <location evidence="1">Cell envelope</location>
    </subcellularLocation>
</comment>
<dbReference type="PANTHER" id="PTHR43143">
    <property type="entry name" value="METALLOPHOSPHOESTERASE, CALCINEURIN SUPERFAMILY"/>
    <property type="match status" value="1"/>
</dbReference>
<evidence type="ECO:0000313" key="7">
    <source>
        <dbReference type="Proteomes" id="UP000035068"/>
    </source>
</evidence>
<dbReference type="NCBIfam" id="TIGR01409">
    <property type="entry name" value="TAT_signal_seq"/>
    <property type="match status" value="1"/>
</dbReference>
<dbReference type="InterPro" id="IPR029052">
    <property type="entry name" value="Metallo-depent_PP-like"/>
</dbReference>
<dbReference type="GO" id="GO:0051536">
    <property type="term" value="F:iron-sulfur cluster binding"/>
    <property type="evidence" value="ECO:0007669"/>
    <property type="project" value="UniProtKB-KW"/>
</dbReference>
<organism evidence="6 7">
    <name type="scientific">Geoalkalibacter ferrihydriticus DSM 17813</name>
    <dbReference type="NCBI Taxonomy" id="1121915"/>
    <lineage>
        <taxon>Bacteria</taxon>
        <taxon>Pseudomonadati</taxon>
        <taxon>Thermodesulfobacteriota</taxon>
        <taxon>Desulfuromonadia</taxon>
        <taxon>Desulfuromonadales</taxon>
        <taxon>Geoalkalibacteraceae</taxon>
        <taxon>Geoalkalibacter</taxon>
    </lineage>
</organism>
<dbReference type="GO" id="GO:0016787">
    <property type="term" value="F:hydrolase activity"/>
    <property type="evidence" value="ECO:0007669"/>
    <property type="project" value="InterPro"/>
</dbReference>
<comment type="caution">
    <text evidence="6">The sequence shown here is derived from an EMBL/GenBank/DDBJ whole genome shotgun (WGS) entry which is preliminary data.</text>
</comment>
<keyword evidence="7" id="KW-1185">Reference proteome</keyword>
<feature type="region of interest" description="Disordered" evidence="4">
    <location>
        <begin position="614"/>
        <end position="645"/>
    </location>
</feature>
<keyword evidence="3" id="KW-0411">Iron-sulfur</keyword>
<proteinExistence type="predicted"/>
<protein>
    <submittedName>
        <fullName evidence="6">Metallophosphoesterase</fullName>
    </submittedName>
</protein>
<comment type="subunit">
    <text evidence="2">Heterodimer of a large and a small subunit.</text>
</comment>
<dbReference type="NCBIfam" id="TIGR03768">
    <property type="entry name" value="RPA4764"/>
    <property type="match status" value="1"/>
</dbReference>
<dbReference type="InterPro" id="IPR019546">
    <property type="entry name" value="TAT_signal_bac_arc"/>
</dbReference>
<dbReference type="PANTHER" id="PTHR43143:SF1">
    <property type="entry name" value="SERINE_THREONINE-PROTEIN PHOSPHATASE CPPED1"/>
    <property type="match status" value="1"/>
</dbReference>
<keyword evidence="3" id="KW-0408">Iron</keyword>
<dbReference type="InterPro" id="IPR022507">
    <property type="entry name" value="Metallophosphoesterase_RPA4764"/>
</dbReference>
<reference evidence="6 7" key="1">
    <citation type="submission" date="2014-12" db="EMBL/GenBank/DDBJ databases">
        <title>Genomes of Geoalkalibacter ferrihydriticus and Geoalkalibacter subterraneus, two haloalkaliphilic metal-reducing members of the Geobacteraceae.</title>
        <authorList>
            <person name="Badalamenti J.P."/>
            <person name="Torres C.I."/>
            <person name="Krajmalnik-Brown R."/>
            <person name="Bond D.R."/>
        </authorList>
    </citation>
    <scope>NUCLEOTIDE SEQUENCE [LARGE SCALE GENOMIC DNA]</scope>
    <source>
        <strain evidence="6 7">DSM 17813</strain>
    </source>
</reference>
<evidence type="ECO:0000256" key="1">
    <source>
        <dbReference type="ARBA" id="ARBA00004196"/>
    </source>
</evidence>
<feature type="domain" description="Calcineurin-like phosphoesterase" evidence="5">
    <location>
        <begin position="141"/>
        <end position="297"/>
    </location>
</feature>
<dbReference type="EMBL" id="JWJD01000001">
    <property type="protein sequence ID" value="KIH77700.1"/>
    <property type="molecule type" value="Genomic_DNA"/>
</dbReference>
<keyword evidence="3" id="KW-0479">Metal-binding</keyword>
<dbReference type="InterPro" id="IPR006311">
    <property type="entry name" value="TAT_signal"/>
</dbReference>
<name>A0A0C2HSA3_9BACT</name>
<dbReference type="InterPro" id="IPR004843">
    <property type="entry name" value="Calcineurin-like_PHP"/>
</dbReference>
<evidence type="ECO:0000259" key="5">
    <source>
        <dbReference type="Pfam" id="PF00149"/>
    </source>
</evidence>
<evidence type="ECO:0000256" key="4">
    <source>
        <dbReference type="SAM" id="MobiDB-lite"/>
    </source>
</evidence>
<evidence type="ECO:0000256" key="2">
    <source>
        <dbReference type="ARBA" id="ARBA00011771"/>
    </source>
</evidence>
<dbReference type="PROSITE" id="PS51318">
    <property type="entry name" value="TAT"/>
    <property type="match status" value="1"/>
</dbReference>
<dbReference type="Proteomes" id="UP000035068">
    <property type="component" value="Unassembled WGS sequence"/>
</dbReference>
<gene>
    <name evidence="6" type="ORF">GFER_03295</name>
</gene>
<dbReference type="Gene3D" id="3.60.21.10">
    <property type="match status" value="2"/>
</dbReference>
<dbReference type="AlphaFoldDB" id="A0A0C2HSA3"/>
<evidence type="ECO:0000256" key="3">
    <source>
        <dbReference type="ARBA" id="ARBA00023014"/>
    </source>
</evidence>
<dbReference type="GO" id="GO:0030313">
    <property type="term" value="C:cell envelope"/>
    <property type="evidence" value="ECO:0007669"/>
    <property type="project" value="UniProtKB-SubCell"/>
</dbReference>
<evidence type="ECO:0000313" key="6">
    <source>
        <dbReference type="EMBL" id="KIH77700.1"/>
    </source>
</evidence>
<sequence length="681" mass="76165">MSDKDLTKSIESPFNVKVTRRDFIKASAGTVACVSLSSMFFGCGSSSGSASVVANYPIDSTVVKTDERMISFSYPSDLGESPNGGEALKMEELRQIQDYDKLGYGQWKYLDRPLPIVERIDIMPDDYDPELVDKEAKLLNFFAMTDIHLTDKEAPNQFIDLQRSNSASSSNTSIYSGVMLYTPQTFDAAIQTANALHQQDPFDFFISLGDVSNTGMYNEVRWYIDIIDGKVIIPSSGAHFGDDTVDFQKPFKAAGLDKSIPFYQTLGNHDHFLIGSFPVHENGLAETFTSDTVWSAPNELLIPDLATFPNLININNIHNQTYQHYYQGVIDGTSPFGNVINFGEVEDFSYPPQIVADPDRRFLGRVDWIQEFLTTTTSSPKGHGFNLVASNSNFYLVPDAEKAGFACYSFLPKSDVPLKVIVLDDTQREDDGSYNIHGHGFLDATRWAWLQAELADGQENDQLMIIACHIPIAVSGIGTELEWWLSDEDPNARIDNACTITELVTKLQDTPNLLMWIAGHRHFNTIKAFVSPDANQPEKGFWQVETSSLRDFPQQFRTFEIFMNSDYSISIEAVNVDIAVKEGTPAATSRKYAIATQQIIRNDLKPNFKNYQTYYGRDLGPADPTRPRDGDPLNPDSGTTDPSIQHVDLQDIPYHASYNARLFKQLSPAMKAKMQALFPTL</sequence>
<dbReference type="InterPro" id="IPR051918">
    <property type="entry name" value="STPP_CPPED1"/>
</dbReference>
<dbReference type="SUPFAM" id="SSF56300">
    <property type="entry name" value="Metallo-dependent phosphatases"/>
    <property type="match status" value="1"/>
</dbReference>